<protein>
    <submittedName>
        <fullName evidence="1">Uncharacterized protein</fullName>
    </submittedName>
</protein>
<dbReference type="Proteomes" id="UP001152622">
    <property type="component" value="Chromosome 4"/>
</dbReference>
<proteinExistence type="predicted"/>
<gene>
    <name evidence="1" type="ORF">SKAU_G00120560</name>
</gene>
<evidence type="ECO:0000313" key="1">
    <source>
        <dbReference type="EMBL" id="KAJ8363225.1"/>
    </source>
</evidence>
<reference evidence="1" key="1">
    <citation type="journal article" date="2023" name="Science">
        <title>Genome structures resolve the early diversification of teleost fishes.</title>
        <authorList>
            <person name="Parey E."/>
            <person name="Louis A."/>
            <person name="Montfort J."/>
            <person name="Bouchez O."/>
            <person name="Roques C."/>
            <person name="Iampietro C."/>
            <person name="Lluch J."/>
            <person name="Castinel A."/>
            <person name="Donnadieu C."/>
            <person name="Desvignes T."/>
            <person name="Floi Bucao C."/>
            <person name="Jouanno E."/>
            <person name="Wen M."/>
            <person name="Mejri S."/>
            <person name="Dirks R."/>
            <person name="Jansen H."/>
            <person name="Henkel C."/>
            <person name="Chen W.J."/>
            <person name="Zahm M."/>
            <person name="Cabau C."/>
            <person name="Klopp C."/>
            <person name="Thompson A.W."/>
            <person name="Robinson-Rechavi M."/>
            <person name="Braasch I."/>
            <person name="Lecointre G."/>
            <person name="Bobe J."/>
            <person name="Postlethwait J.H."/>
            <person name="Berthelot C."/>
            <person name="Roest Crollius H."/>
            <person name="Guiguen Y."/>
        </authorList>
    </citation>
    <scope>NUCLEOTIDE SEQUENCE</scope>
    <source>
        <strain evidence="1">WJC10195</strain>
    </source>
</reference>
<dbReference type="AlphaFoldDB" id="A0A9Q1FP27"/>
<dbReference type="EMBL" id="JAINUF010000004">
    <property type="protein sequence ID" value="KAJ8363225.1"/>
    <property type="molecule type" value="Genomic_DNA"/>
</dbReference>
<accession>A0A9Q1FP27</accession>
<organism evidence="1 2">
    <name type="scientific">Synaphobranchus kaupii</name>
    <name type="common">Kaup's arrowtooth eel</name>
    <dbReference type="NCBI Taxonomy" id="118154"/>
    <lineage>
        <taxon>Eukaryota</taxon>
        <taxon>Metazoa</taxon>
        <taxon>Chordata</taxon>
        <taxon>Craniata</taxon>
        <taxon>Vertebrata</taxon>
        <taxon>Euteleostomi</taxon>
        <taxon>Actinopterygii</taxon>
        <taxon>Neopterygii</taxon>
        <taxon>Teleostei</taxon>
        <taxon>Anguilliformes</taxon>
        <taxon>Synaphobranchidae</taxon>
        <taxon>Synaphobranchus</taxon>
    </lineage>
</organism>
<name>A0A9Q1FP27_SYNKA</name>
<sequence length="129" mass="14513">MSFLAYIGTLQFQSILREPWMCLAFTYSPCYYLAKIIWPSFPREEVNSTDCLGKTCTVIFALAGSQAHLRFNPPGNVAQMCVAIWGIWPLGVLYASEPDPGSLNGQQVLAHTWKRNKTAFDQERSASQF</sequence>
<keyword evidence="2" id="KW-1185">Reference proteome</keyword>
<evidence type="ECO:0000313" key="2">
    <source>
        <dbReference type="Proteomes" id="UP001152622"/>
    </source>
</evidence>
<comment type="caution">
    <text evidence="1">The sequence shown here is derived from an EMBL/GenBank/DDBJ whole genome shotgun (WGS) entry which is preliminary data.</text>
</comment>